<protein>
    <submittedName>
        <fullName evidence="1">Uncharacterized protein</fullName>
    </submittedName>
</protein>
<keyword evidence="2" id="KW-1185">Reference proteome</keyword>
<dbReference type="EMBL" id="JAGFNK010000003">
    <property type="protein sequence ID" value="KAI9513130.1"/>
    <property type="molecule type" value="Genomic_DNA"/>
</dbReference>
<accession>A0ACC0UNH7</accession>
<sequence length="573" mass="61135">MDDDDEFLYGDTELKDSSLSKVPVALVAEVPPAVEPDDIPFGKPTPADDDLFPPIRPSADATTPQADDAEEMGDDVDLDAVTGEGSDASEESEEDIEFIMEPANRTLDLRPSRPVPRNATTTPQKGTAPPPGPSLTTEYTPRERGGPVKPPAPQLPPTGTPISKSVTTPIITPTAASAGASVHSASEIQSYVEDGPDPATLPPVTAPPSHPAIDPTATGMLEGRPVFEVDMAALADKAWRRPDSDISDWFNYGFDEISWEAYCYRRRELGDLAAVLKTNVVNFSGMPEDQLTQLPPEIRTMVMTGAAAMMANGGGPMMQPGMNPMMAPEMGNMNMGPQMMDPMMAGMGGEMGMDGVNVGVGVGAPQQGQGGPMPDQLGAGVDGFGPQGGIGVGMGMAEYGIQDQSGMQQMQQQQQQQIQQQQQQLPPPQLQQQQQQQLQQQHMYQNMEAPVAPSPPVGPSRGITQGPFRGPRGMMARGGRGGYMLRGRGGHPTPPARPASPLPPNVPTGPRNQNKYKDRDNNAQAVDGLDYGGGAFGGIDRSSATPVPDFDDRTGRKRRDRSPSDDRREPKRR</sequence>
<name>A0ACC0UNH7_9AGAM</name>
<dbReference type="Proteomes" id="UP001207468">
    <property type="component" value="Unassembled WGS sequence"/>
</dbReference>
<reference evidence="1" key="1">
    <citation type="submission" date="2021-03" db="EMBL/GenBank/DDBJ databases">
        <title>Evolutionary priming and transition to the ectomycorrhizal habit in an iconic lineage of mushroom-forming fungi: is preadaptation a requirement?</title>
        <authorList>
            <consortium name="DOE Joint Genome Institute"/>
            <person name="Looney B.P."/>
            <person name="Miyauchi S."/>
            <person name="Morin E."/>
            <person name="Drula E."/>
            <person name="Courty P.E."/>
            <person name="Chicoki N."/>
            <person name="Fauchery L."/>
            <person name="Kohler A."/>
            <person name="Kuo A."/>
            <person name="LaButti K."/>
            <person name="Pangilinan J."/>
            <person name="Lipzen A."/>
            <person name="Riley R."/>
            <person name="Andreopoulos W."/>
            <person name="He G."/>
            <person name="Johnson J."/>
            <person name="Barry K.W."/>
            <person name="Grigoriev I.V."/>
            <person name="Nagy L."/>
            <person name="Hibbett D."/>
            <person name="Henrissat B."/>
            <person name="Matheny P.B."/>
            <person name="Labbe J."/>
            <person name="Martin A.F."/>
        </authorList>
    </citation>
    <scope>NUCLEOTIDE SEQUENCE</scope>
    <source>
        <strain evidence="1">BPL698</strain>
    </source>
</reference>
<proteinExistence type="predicted"/>
<comment type="caution">
    <text evidence="1">The sequence shown here is derived from an EMBL/GenBank/DDBJ whole genome shotgun (WGS) entry which is preliminary data.</text>
</comment>
<evidence type="ECO:0000313" key="1">
    <source>
        <dbReference type="EMBL" id="KAI9513130.1"/>
    </source>
</evidence>
<evidence type="ECO:0000313" key="2">
    <source>
        <dbReference type="Proteomes" id="UP001207468"/>
    </source>
</evidence>
<gene>
    <name evidence="1" type="ORF">F5148DRAFT_1158983</name>
</gene>
<organism evidence="1 2">
    <name type="scientific">Russula earlei</name>
    <dbReference type="NCBI Taxonomy" id="71964"/>
    <lineage>
        <taxon>Eukaryota</taxon>
        <taxon>Fungi</taxon>
        <taxon>Dikarya</taxon>
        <taxon>Basidiomycota</taxon>
        <taxon>Agaricomycotina</taxon>
        <taxon>Agaricomycetes</taxon>
        <taxon>Russulales</taxon>
        <taxon>Russulaceae</taxon>
        <taxon>Russula</taxon>
    </lineage>
</organism>